<evidence type="ECO:0000313" key="3">
    <source>
        <dbReference type="EMBL" id="MCQ1538366.1"/>
    </source>
</evidence>
<comment type="caution">
    <text evidence="3">The sequence shown here is derived from an EMBL/GenBank/DDBJ whole genome shotgun (WGS) entry which is preliminary data.</text>
</comment>
<dbReference type="GO" id="GO:0046872">
    <property type="term" value="F:metal ion binding"/>
    <property type="evidence" value="ECO:0007669"/>
    <property type="project" value="UniProtKB-KW"/>
</dbReference>
<keyword evidence="1" id="KW-0479">Metal-binding</keyword>
<dbReference type="PANTHER" id="PTHR30632">
    <property type="entry name" value="MOLYBDATE-BINDING PERIPLASMIC PROTEIN"/>
    <property type="match status" value="1"/>
</dbReference>
<dbReference type="CDD" id="cd13517">
    <property type="entry name" value="PBP2_ModA3_like"/>
    <property type="match status" value="1"/>
</dbReference>
<dbReference type="InterPro" id="IPR005950">
    <property type="entry name" value="ModA"/>
</dbReference>
<dbReference type="PIRSF" id="PIRSF004846">
    <property type="entry name" value="ModA"/>
    <property type="match status" value="1"/>
</dbReference>
<gene>
    <name evidence="3" type="primary">modA</name>
    <name evidence="3" type="ORF">FTO68_05095</name>
</gene>
<keyword evidence="2" id="KW-0732">Signal</keyword>
<sequence>MNVKSGIILVMLVVSACICISGCTGTPPAVEENTQPDSLLVYCGAGMREPMDDIAIAFEEKTGVAINYNFGGSNTLLSQMELTGMGDAYMPGATSYIDAAREKGFIDTEANVVYHVPIIIVPKGNPAGITSLEDLAKPGVKVELGDAEAAAIGKLSDSLLKKIGIFDEVIANTVARTATVNELIVHTSLRQTDAAIIWEDLFNGEKLERIDIPKEQNIVKVVPIGSLTFSEYPETAREFVNFVASDEGKAIFTAHGFTTYPDPYYGEI</sequence>
<organism evidence="3 4">
    <name type="scientific">Methanocalculus taiwanensis</name>
    <dbReference type="NCBI Taxonomy" id="106207"/>
    <lineage>
        <taxon>Archaea</taxon>
        <taxon>Methanobacteriati</taxon>
        <taxon>Methanobacteriota</taxon>
        <taxon>Stenosarchaea group</taxon>
        <taxon>Methanomicrobia</taxon>
        <taxon>Methanomicrobiales</taxon>
        <taxon>Methanocalculaceae</taxon>
        <taxon>Methanocalculus</taxon>
    </lineage>
</organism>
<evidence type="ECO:0000256" key="1">
    <source>
        <dbReference type="ARBA" id="ARBA00022723"/>
    </source>
</evidence>
<dbReference type="PROSITE" id="PS51257">
    <property type="entry name" value="PROKAR_LIPOPROTEIN"/>
    <property type="match status" value="1"/>
</dbReference>
<dbReference type="NCBIfam" id="TIGR01256">
    <property type="entry name" value="modA"/>
    <property type="match status" value="1"/>
</dbReference>
<evidence type="ECO:0000313" key="4">
    <source>
        <dbReference type="Proteomes" id="UP001524383"/>
    </source>
</evidence>
<dbReference type="Gene3D" id="3.40.190.10">
    <property type="entry name" value="Periplasmic binding protein-like II"/>
    <property type="match status" value="2"/>
</dbReference>
<dbReference type="EMBL" id="VOTZ01000008">
    <property type="protein sequence ID" value="MCQ1538366.1"/>
    <property type="molecule type" value="Genomic_DNA"/>
</dbReference>
<dbReference type="AlphaFoldDB" id="A0ABD4TI54"/>
<keyword evidence="4" id="KW-1185">Reference proteome</keyword>
<dbReference type="Proteomes" id="UP001524383">
    <property type="component" value="Unassembled WGS sequence"/>
</dbReference>
<proteinExistence type="predicted"/>
<protein>
    <submittedName>
        <fullName evidence="3">Molybdate ABC transporter substrate-binding protein</fullName>
    </submittedName>
</protein>
<dbReference type="Pfam" id="PF13531">
    <property type="entry name" value="SBP_bac_11"/>
    <property type="match status" value="1"/>
</dbReference>
<dbReference type="SUPFAM" id="SSF53850">
    <property type="entry name" value="Periplasmic binding protein-like II"/>
    <property type="match status" value="1"/>
</dbReference>
<name>A0ABD4TI54_9EURY</name>
<dbReference type="InterPro" id="IPR050682">
    <property type="entry name" value="ModA/WtpA"/>
</dbReference>
<dbReference type="PANTHER" id="PTHR30632:SF0">
    <property type="entry name" value="SULFATE-BINDING PROTEIN"/>
    <property type="match status" value="1"/>
</dbReference>
<accession>A0ABD4TI54</accession>
<evidence type="ECO:0000256" key="2">
    <source>
        <dbReference type="ARBA" id="ARBA00022729"/>
    </source>
</evidence>
<dbReference type="RefSeq" id="WP_255332308.1">
    <property type="nucleotide sequence ID" value="NZ_VOTZ01000008.1"/>
</dbReference>
<reference evidence="3 4" key="1">
    <citation type="submission" date="2019-08" db="EMBL/GenBank/DDBJ databases">
        <authorList>
            <person name="Chen S.-C."/>
            <person name="Lai M.-C."/>
            <person name="You Y.-T."/>
        </authorList>
    </citation>
    <scope>NUCLEOTIDE SEQUENCE [LARGE SCALE GENOMIC DNA]</scope>
    <source>
        <strain evidence="3 4">P2F9704a</strain>
    </source>
</reference>